<accession>A0A4R0N655</accession>
<sequence length="258" mass="27900">MKKILLLIICCFGAIWASGQSKVTFSPATFTSEDEVTITLDVTGSPLEGANDVYIWAFSNDGVGGGKDASTNGQWGASSPNAKMTKTATNIFTFKFTGTVLFGQSPAELINFGFLGKSVDGSKQTPDYKPFKFDPLVFTASQFRLFPAKLDNTDMATVYFHQNLATDINLQRMTNIKVNLSFYNEANNVVGSKQGIAAVKESTILFSYSFIPDRVITVPAGTKLAKFTYQFSGTVKDAAGLDVSTSGPVIEVVYTVFN</sequence>
<protein>
    <submittedName>
        <fullName evidence="2">Uncharacterized protein</fullName>
    </submittedName>
</protein>
<dbReference type="Proteomes" id="UP000309594">
    <property type="component" value="Unassembled WGS sequence"/>
</dbReference>
<dbReference type="EMBL" id="SWDX01000004">
    <property type="protein sequence ID" value="TKC61086.1"/>
    <property type="molecule type" value="Genomic_DNA"/>
</dbReference>
<evidence type="ECO:0000256" key="1">
    <source>
        <dbReference type="SAM" id="SignalP"/>
    </source>
</evidence>
<evidence type="ECO:0000313" key="5">
    <source>
        <dbReference type="Proteomes" id="UP000309594"/>
    </source>
</evidence>
<reference evidence="3 5" key="2">
    <citation type="submission" date="2019-04" db="EMBL/GenBank/DDBJ databases">
        <title>Pedobacter sp. RP-1-16 sp. nov., isolated from Arctic soil.</title>
        <authorList>
            <person name="Dahal R.H."/>
            <person name="Kim D.-U."/>
        </authorList>
    </citation>
    <scope>NUCLEOTIDE SEQUENCE [LARGE SCALE GENOMIC DNA]</scope>
    <source>
        <strain evidence="3 5">RP-1-16</strain>
    </source>
</reference>
<evidence type="ECO:0000313" key="4">
    <source>
        <dbReference type="Proteomes" id="UP000291117"/>
    </source>
</evidence>
<evidence type="ECO:0000313" key="2">
    <source>
        <dbReference type="EMBL" id="TCC95491.1"/>
    </source>
</evidence>
<proteinExistence type="predicted"/>
<keyword evidence="1" id="KW-0732">Signal</keyword>
<dbReference type="OrthoDB" id="660490at2"/>
<comment type="caution">
    <text evidence="2">The sequence shown here is derived from an EMBL/GenBank/DDBJ whole genome shotgun (WGS) entry which is preliminary data.</text>
</comment>
<reference evidence="2 4" key="1">
    <citation type="submission" date="2019-02" db="EMBL/GenBank/DDBJ databases">
        <title>Pedobacter sp. RP-3-8 sp. nov., isolated from Arctic soil.</title>
        <authorList>
            <person name="Dahal R.H."/>
        </authorList>
    </citation>
    <scope>NUCLEOTIDE SEQUENCE [LARGE SCALE GENOMIC DNA]</scope>
    <source>
        <strain evidence="2 4">RP-3-8</strain>
    </source>
</reference>
<feature type="signal peptide" evidence="1">
    <location>
        <begin position="1"/>
        <end position="17"/>
    </location>
</feature>
<feature type="chain" id="PRO_5040597726" evidence="1">
    <location>
        <begin position="18"/>
        <end position="258"/>
    </location>
</feature>
<keyword evidence="4" id="KW-1185">Reference proteome</keyword>
<dbReference type="AlphaFoldDB" id="A0A4R0N655"/>
<name>A0A4R0N655_9SPHI</name>
<gene>
    <name evidence="2" type="ORF">EZ444_15280</name>
    <name evidence="3" type="ORF">FBD94_11080</name>
</gene>
<dbReference type="RefSeq" id="WP_131610019.1">
    <property type="nucleotide sequence ID" value="NZ_SJSM01000009.1"/>
</dbReference>
<dbReference type="Proteomes" id="UP000291117">
    <property type="component" value="Unassembled WGS sequence"/>
</dbReference>
<organism evidence="2 4">
    <name type="scientific">Pedobacter hiemivivus</name>
    <dbReference type="NCBI Taxonomy" id="2530454"/>
    <lineage>
        <taxon>Bacteria</taxon>
        <taxon>Pseudomonadati</taxon>
        <taxon>Bacteroidota</taxon>
        <taxon>Sphingobacteriia</taxon>
        <taxon>Sphingobacteriales</taxon>
        <taxon>Sphingobacteriaceae</taxon>
        <taxon>Pedobacter</taxon>
    </lineage>
</organism>
<accession>A0A4V6WPL2</accession>
<evidence type="ECO:0000313" key="3">
    <source>
        <dbReference type="EMBL" id="TKC61086.1"/>
    </source>
</evidence>
<dbReference type="EMBL" id="SJSM01000009">
    <property type="protein sequence ID" value="TCC95491.1"/>
    <property type="molecule type" value="Genomic_DNA"/>
</dbReference>